<dbReference type="AlphaFoldDB" id="A0A1D8NI46"/>
<dbReference type="EMBL" id="KZ858962">
    <property type="protein sequence ID" value="RDW27467.1"/>
    <property type="molecule type" value="Genomic_DNA"/>
</dbReference>
<proteinExistence type="inferred from homology"/>
<dbReference type="Proteomes" id="UP000182444">
    <property type="component" value="Chromosome 1E"/>
</dbReference>
<evidence type="ECO:0000256" key="2">
    <source>
        <dbReference type="ARBA" id="ARBA00022598"/>
    </source>
</evidence>
<comment type="similarity">
    <text evidence="1">Belongs to the ATP-dependent AMP-binding enzyme family.</text>
</comment>
<sequence>MPQIIHKSAWGDIPLSTFFYGNVTDYLRSKKSFGSDKIGYIDAETGEGITYKQLWKLANGISAVLYHHYGIGHARAPVASDHTLGDVVMLHAPNSRFFPSLHYGMLDMGCTITSASVSYDVADLAHQLRVTDASLVLCYQEKENNVRQAIKEAQKDAAFPGITHPVRILLIENLLTMACNISEEKINSAMARKFEYSPQECTKRIAYLSMSSGTTGGIPKAVRLTHFNMSSCDTLGTLSTPSFSTGDDIRVAAIVPMTHQYGLTKFIFNMCSSHATTVVHRQFDLVKLLESQKKYKLNRLMLVPPVIVKMAKDPAVEPYIPSLYEHVDFITTGAAPLPGSAVTNLLTRITGNPQGIRHSQSGRPPLTISQGYGLTETSPLCAVFDPLDPDVDFRSAGKATSHVEIRIVSEDGVDQPQLKLDDLSHLDGMLKRDEPLPVGEVLIRGPMIMDGYHKNRQSSEESFDRSQEDPKTLIHWQDKWLKTGDIGMVDQKGRLMIVDRNKEMIKSMSKQVAPAELESLLLNHDQVIDCAVIGVNSEAKATESARAFLVLKDPSYDAVKIKAWLDGQVPSYKRLYGGVVVLKNEQIPKNPSGKILRRILRTRKDDFIQGIDVSKL</sequence>
<reference evidence="6 8" key="2">
    <citation type="submission" date="2018-07" db="EMBL/GenBank/DDBJ databases">
        <title>Draft Genome Assemblies for Five Robust Yarrowia lipolytica Strains Exhibiting High Lipid Production and Pentose Sugar Utilization and Sugar Alcohol Secretion from Undetoxified Lignocellulosic Biomass Hydrolysates.</title>
        <authorList>
            <consortium name="DOE Joint Genome Institute"/>
            <person name="Walker C."/>
            <person name="Ryu S."/>
            <person name="Na H."/>
            <person name="Zane M."/>
            <person name="LaButti K."/>
            <person name="Lipzen A."/>
            <person name="Haridas S."/>
            <person name="Barry K."/>
            <person name="Grigoriev I.V."/>
            <person name="Quarterman J."/>
            <person name="Slininger P."/>
            <person name="Dien B."/>
            <person name="Trinh C.T."/>
        </authorList>
    </citation>
    <scope>NUCLEOTIDE SEQUENCE [LARGE SCALE GENOMIC DNA]</scope>
    <source>
        <strain evidence="6 8">YB392</strain>
    </source>
</reference>
<dbReference type="Gene3D" id="3.40.50.12780">
    <property type="entry name" value="N-terminal domain of ligase-like"/>
    <property type="match status" value="1"/>
</dbReference>
<feature type="domain" description="AMP-dependent synthetase/ligase" evidence="3">
    <location>
        <begin position="36"/>
        <end position="453"/>
    </location>
</feature>
<dbReference type="InterPro" id="IPR025110">
    <property type="entry name" value="AMP-bd_C"/>
</dbReference>
<dbReference type="GeneID" id="2912806"/>
<dbReference type="Gene3D" id="3.30.300.30">
    <property type="match status" value="1"/>
</dbReference>
<protein>
    <submittedName>
        <fullName evidence="5">Uncharacterized protein</fullName>
    </submittedName>
</protein>
<dbReference type="InterPro" id="IPR042099">
    <property type="entry name" value="ANL_N_sf"/>
</dbReference>
<dbReference type="VEuPathDB" id="FungiDB:YALI0_E11979g"/>
<evidence type="ECO:0000313" key="8">
    <source>
        <dbReference type="Proteomes" id="UP000256601"/>
    </source>
</evidence>
<evidence type="ECO:0000313" key="7">
    <source>
        <dbReference type="Proteomes" id="UP000182444"/>
    </source>
</evidence>
<dbReference type="GO" id="GO:0016405">
    <property type="term" value="F:CoA-ligase activity"/>
    <property type="evidence" value="ECO:0007669"/>
    <property type="project" value="TreeGrafter"/>
</dbReference>
<name>A0A1D8NI46_YARLL</name>
<evidence type="ECO:0000259" key="3">
    <source>
        <dbReference type="Pfam" id="PF00501"/>
    </source>
</evidence>
<dbReference type="EMBL" id="CP017557">
    <property type="protein sequence ID" value="AOW05302.1"/>
    <property type="molecule type" value="Genomic_DNA"/>
</dbReference>
<dbReference type="PANTHER" id="PTHR24096">
    <property type="entry name" value="LONG-CHAIN-FATTY-ACID--COA LIGASE"/>
    <property type="match status" value="1"/>
</dbReference>
<dbReference type="eggNOG" id="KOG1176">
    <property type="taxonomic scope" value="Eukaryota"/>
</dbReference>
<reference evidence="5 7" key="1">
    <citation type="journal article" date="2016" name="PLoS ONE">
        <title>Sequence Assembly of Yarrowia lipolytica Strain W29/CLIB89 Shows Transposable Element Diversity.</title>
        <authorList>
            <person name="Magnan C."/>
            <person name="Yu J."/>
            <person name="Chang I."/>
            <person name="Jahn E."/>
            <person name="Kanomata Y."/>
            <person name="Wu J."/>
            <person name="Zeller M."/>
            <person name="Oakes M."/>
            <person name="Baldi P."/>
            <person name="Sandmeyer S."/>
        </authorList>
    </citation>
    <scope>NUCLEOTIDE SEQUENCE [LARGE SCALE GENOMIC DNA]</scope>
    <source>
        <strain evidence="5">CLIB89</strain>
        <strain evidence="7">CLIB89(W29)</strain>
    </source>
</reference>
<evidence type="ECO:0000313" key="5">
    <source>
        <dbReference type="EMBL" id="AOW05302.1"/>
    </source>
</evidence>
<dbReference type="InterPro" id="IPR000873">
    <property type="entry name" value="AMP-dep_synth/lig_dom"/>
</dbReference>
<dbReference type="InterPro" id="IPR045851">
    <property type="entry name" value="AMP-bd_C_sf"/>
</dbReference>
<dbReference type="OrthoDB" id="1700726at2759"/>
<dbReference type="PANTHER" id="PTHR24096:SF149">
    <property type="entry name" value="AMP-BINDING DOMAIN-CONTAINING PROTEIN-RELATED"/>
    <property type="match status" value="1"/>
</dbReference>
<dbReference type="RefSeq" id="XP_503842.1">
    <property type="nucleotide sequence ID" value="XM_503842.1"/>
</dbReference>
<dbReference type="Pfam" id="PF00501">
    <property type="entry name" value="AMP-binding"/>
    <property type="match status" value="1"/>
</dbReference>
<evidence type="ECO:0000256" key="1">
    <source>
        <dbReference type="ARBA" id="ARBA00006432"/>
    </source>
</evidence>
<dbReference type="OMA" id="NENILHM"/>
<feature type="domain" description="AMP-binding enzyme C-terminal" evidence="4">
    <location>
        <begin position="516"/>
        <end position="594"/>
    </location>
</feature>
<organism evidence="5 7">
    <name type="scientific">Yarrowia lipolytica</name>
    <name type="common">Candida lipolytica</name>
    <dbReference type="NCBI Taxonomy" id="4952"/>
    <lineage>
        <taxon>Eukaryota</taxon>
        <taxon>Fungi</taxon>
        <taxon>Dikarya</taxon>
        <taxon>Ascomycota</taxon>
        <taxon>Saccharomycotina</taxon>
        <taxon>Dipodascomycetes</taxon>
        <taxon>Dipodascales</taxon>
        <taxon>Dipodascales incertae sedis</taxon>
        <taxon>Yarrowia</taxon>
    </lineage>
</organism>
<dbReference type="KEGG" id="yli:2912806"/>
<dbReference type="GO" id="GO:0019748">
    <property type="term" value="P:secondary metabolic process"/>
    <property type="evidence" value="ECO:0007669"/>
    <property type="project" value="TreeGrafter"/>
</dbReference>
<evidence type="ECO:0000259" key="4">
    <source>
        <dbReference type="Pfam" id="PF13193"/>
    </source>
</evidence>
<dbReference type="Proteomes" id="UP000256601">
    <property type="component" value="Unassembled WGS sequence"/>
</dbReference>
<dbReference type="Pfam" id="PF13193">
    <property type="entry name" value="AMP-binding_C"/>
    <property type="match status" value="1"/>
</dbReference>
<accession>A0A1D8NI46</accession>
<evidence type="ECO:0000313" key="6">
    <source>
        <dbReference type="EMBL" id="RDW27467.1"/>
    </source>
</evidence>
<dbReference type="SUPFAM" id="SSF56801">
    <property type="entry name" value="Acetyl-CoA synthetase-like"/>
    <property type="match status" value="1"/>
</dbReference>
<gene>
    <name evidence="6" type="ORF">B0I71DRAFT_129047</name>
    <name evidence="5" type="ORF">YALI1_E14762g</name>
</gene>
<keyword evidence="2" id="KW-0436">Ligase</keyword>
<dbReference type="VEuPathDB" id="FungiDB:YALI1_E14762g"/>